<dbReference type="SUPFAM" id="SSF56672">
    <property type="entry name" value="DNA/RNA polymerases"/>
    <property type="match status" value="1"/>
</dbReference>
<dbReference type="GO" id="GO:0003887">
    <property type="term" value="F:DNA-directed DNA polymerase activity"/>
    <property type="evidence" value="ECO:0007669"/>
    <property type="project" value="InterPro"/>
</dbReference>
<feature type="non-terminal residue" evidence="14">
    <location>
        <position position="1"/>
    </location>
</feature>
<dbReference type="Gene3D" id="6.10.250.1490">
    <property type="match status" value="1"/>
</dbReference>
<keyword evidence="9" id="KW-0460">Magnesium</keyword>
<dbReference type="STRING" id="4846.A0A367KRG2"/>
<dbReference type="GO" id="GO:0046872">
    <property type="term" value="F:metal ion binding"/>
    <property type="evidence" value="ECO:0007669"/>
    <property type="project" value="UniProtKB-KW"/>
</dbReference>
<name>A0A367KRG2_RHIST</name>
<dbReference type="PANTHER" id="PTHR45990:SF1">
    <property type="entry name" value="DNA REPAIR PROTEIN REV1"/>
    <property type="match status" value="1"/>
</dbReference>
<evidence type="ECO:0000256" key="4">
    <source>
        <dbReference type="ARBA" id="ARBA00022634"/>
    </source>
</evidence>
<accession>A0A367KRG2</accession>
<keyword evidence="11" id="KW-0234">DNA repair</keyword>
<evidence type="ECO:0000256" key="7">
    <source>
        <dbReference type="ARBA" id="ARBA00022723"/>
    </source>
</evidence>
<dbReference type="FunFam" id="3.30.1490.100:FF:000001">
    <property type="entry name" value="DNA repair protein REV1"/>
    <property type="match status" value="1"/>
</dbReference>
<sequence length="677" mass="76571">LAFPQQTEFIKQYYESSRLHYLSTWKSEAKDIVDKMHQKYSLKNPTALCPHRHVDFDCFFASVGIKDRPHLVHVPVAVSHSKSASENSSSDVASCNYVARSFGIQNGMPIGTAKSLCPDLQVIPYEFEKYRAISEQFYEILFPYADEIQAVSVDEALLEIGSHAGQEEALATKIRHEVQQTTGCSVSIGIGPNILLARMSTRKAKPAGQFICTELNMDDVLLDQAITDLPGVGYATQEKLNEMHVKVIRDLRSIPLHTLQSKLGTKVGQTLYNFSRGIDDRSLSTGQQRRSVSAEVNWGVRLKDEQEEKIFLETLSKEVSDRLKKYSVKGKTITIKILKRKKDAGEPRKHLGHGSVDSFSKSCTSDEFTDSADMIFEQVYGMLKSFCFDCVDIRGLGIHVTKLNNQPEEVSDQGKLVFKPAGESSTRPEKDELQVDIDVFNELPASVQQELKSNHQLVFTNTNEQDSSTPLPELPPWSKLDPNYLLALPDTMREQVLRMYGNQDISMHEPPVTKNHTRGTLTQLLEIDLPFDVDVLKALPQDVHQEILAEHRQSKKAQKKTEKVPTVQPIEPDEIIAFNKGPVLQDMTDINDIRNLLQAWVSSFEDEPEPEDVITVSNYLIELVHGSDLEKVQLLVMYMAFLLKHHPDTSHWRKHLHAIQRQISETTMAMYGCPLQF</sequence>
<dbReference type="Gene3D" id="1.10.150.20">
    <property type="entry name" value="5' to 3' exonuclease, C-terminal subdomain"/>
    <property type="match status" value="1"/>
</dbReference>
<dbReference type="PANTHER" id="PTHR45990">
    <property type="entry name" value="DNA REPAIR PROTEIN REV1"/>
    <property type="match status" value="1"/>
</dbReference>
<dbReference type="Pfam" id="PF14377">
    <property type="entry name" value="UBM"/>
    <property type="match status" value="3"/>
</dbReference>
<dbReference type="Pfam" id="PF16727">
    <property type="entry name" value="REV1_C"/>
    <property type="match status" value="1"/>
</dbReference>
<dbReference type="GO" id="GO:0042276">
    <property type="term" value="P:error-prone translesion synthesis"/>
    <property type="evidence" value="ECO:0007669"/>
    <property type="project" value="TreeGrafter"/>
</dbReference>
<dbReference type="InterPro" id="IPR031991">
    <property type="entry name" value="Rev1_C"/>
</dbReference>
<evidence type="ECO:0000259" key="13">
    <source>
        <dbReference type="PROSITE" id="PS50173"/>
    </source>
</evidence>
<dbReference type="Gene3D" id="3.40.1170.60">
    <property type="match status" value="1"/>
</dbReference>
<evidence type="ECO:0000256" key="10">
    <source>
        <dbReference type="ARBA" id="ARBA00023125"/>
    </source>
</evidence>
<dbReference type="GO" id="GO:0005634">
    <property type="term" value="C:nucleus"/>
    <property type="evidence" value="ECO:0007669"/>
    <property type="project" value="UniProtKB-SubCell"/>
</dbReference>
<dbReference type="InterPro" id="IPR001126">
    <property type="entry name" value="UmuC"/>
</dbReference>
<comment type="subcellular location">
    <subcellularLocation>
        <location evidence="1">Nucleus</location>
    </subcellularLocation>
</comment>
<dbReference type="InterPro" id="IPR038401">
    <property type="entry name" value="Rev1_C_sf"/>
</dbReference>
<dbReference type="GO" id="GO:0017125">
    <property type="term" value="F:deoxycytidyl transferase activity"/>
    <property type="evidence" value="ECO:0007669"/>
    <property type="project" value="TreeGrafter"/>
</dbReference>
<keyword evidence="6" id="KW-0548">Nucleotidyltransferase</keyword>
<keyword evidence="7" id="KW-0479">Metal-binding</keyword>
<evidence type="ECO:0000256" key="1">
    <source>
        <dbReference type="ARBA" id="ARBA00004123"/>
    </source>
</evidence>
<dbReference type="OrthoDB" id="427711at2759"/>
<evidence type="ECO:0000256" key="9">
    <source>
        <dbReference type="ARBA" id="ARBA00022842"/>
    </source>
</evidence>
<organism evidence="14 15">
    <name type="scientific">Rhizopus stolonifer</name>
    <name type="common">Rhizopus nigricans</name>
    <dbReference type="NCBI Taxonomy" id="4846"/>
    <lineage>
        <taxon>Eukaryota</taxon>
        <taxon>Fungi</taxon>
        <taxon>Fungi incertae sedis</taxon>
        <taxon>Mucoromycota</taxon>
        <taxon>Mucoromycotina</taxon>
        <taxon>Mucoromycetes</taxon>
        <taxon>Mucorales</taxon>
        <taxon>Mucorineae</taxon>
        <taxon>Rhizopodaceae</taxon>
        <taxon>Rhizopus</taxon>
    </lineage>
</organism>
<dbReference type="InterPro" id="IPR036775">
    <property type="entry name" value="DNA_pol_Y-fam_lit_finger_sf"/>
</dbReference>
<keyword evidence="10" id="KW-0238">DNA-binding</keyword>
<proteinExistence type="inferred from homology"/>
<evidence type="ECO:0000256" key="8">
    <source>
        <dbReference type="ARBA" id="ARBA00022763"/>
    </source>
</evidence>
<keyword evidence="8" id="KW-0227">DNA damage</keyword>
<evidence type="ECO:0000256" key="12">
    <source>
        <dbReference type="ARBA" id="ARBA00023242"/>
    </source>
</evidence>
<evidence type="ECO:0000313" key="15">
    <source>
        <dbReference type="Proteomes" id="UP000253551"/>
    </source>
</evidence>
<dbReference type="Pfam" id="PF00817">
    <property type="entry name" value="IMS"/>
    <property type="match status" value="1"/>
</dbReference>
<dbReference type="GO" id="GO:0070987">
    <property type="term" value="P:error-free translesion synthesis"/>
    <property type="evidence" value="ECO:0007669"/>
    <property type="project" value="TreeGrafter"/>
</dbReference>
<keyword evidence="12" id="KW-0539">Nucleus</keyword>
<dbReference type="EMBL" id="PJQM01000574">
    <property type="protein sequence ID" value="RCI04793.1"/>
    <property type="molecule type" value="Genomic_DNA"/>
</dbReference>
<dbReference type="PROSITE" id="PS50173">
    <property type="entry name" value="UMUC"/>
    <property type="match status" value="1"/>
</dbReference>
<dbReference type="Gene3D" id="1.20.58.1280">
    <property type="entry name" value="DNA repair protein Rev1, C-terminal domain"/>
    <property type="match status" value="1"/>
</dbReference>
<evidence type="ECO:0000256" key="2">
    <source>
        <dbReference type="ARBA" id="ARBA00010945"/>
    </source>
</evidence>
<evidence type="ECO:0000256" key="5">
    <source>
        <dbReference type="ARBA" id="ARBA00022679"/>
    </source>
</evidence>
<evidence type="ECO:0000256" key="11">
    <source>
        <dbReference type="ARBA" id="ARBA00023204"/>
    </source>
</evidence>
<dbReference type="Proteomes" id="UP000253551">
    <property type="component" value="Unassembled WGS sequence"/>
</dbReference>
<dbReference type="Gene3D" id="3.30.70.270">
    <property type="match status" value="1"/>
</dbReference>
<reference evidence="14 15" key="1">
    <citation type="journal article" date="2018" name="G3 (Bethesda)">
        <title>Phylogenetic and Phylogenomic Definition of Rhizopus Species.</title>
        <authorList>
            <person name="Gryganskyi A.P."/>
            <person name="Golan J."/>
            <person name="Dolatabadi S."/>
            <person name="Mondo S."/>
            <person name="Robb S."/>
            <person name="Idnurm A."/>
            <person name="Muszewska A."/>
            <person name="Steczkiewicz K."/>
            <person name="Masonjones S."/>
            <person name="Liao H.L."/>
            <person name="Gajdeczka M.T."/>
            <person name="Anike F."/>
            <person name="Vuek A."/>
            <person name="Anishchenko I.M."/>
            <person name="Voigt K."/>
            <person name="de Hoog G.S."/>
            <person name="Smith M.E."/>
            <person name="Heitman J."/>
            <person name="Vilgalys R."/>
            <person name="Stajich J.E."/>
        </authorList>
    </citation>
    <scope>NUCLEOTIDE SEQUENCE [LARGE SCALE GENOMIC DNA]</scope>
    <source>
        <strain evidence="14 15">LSU 92-RS-03</strain>
    </source>
</reference>
<dbReference type="GO" id="GO:0006281">
    <property type="term" value="P:DNA repair"/>
    <property type="evidence" value="ECO:0007669"/>
    <property type="project" value="UniProtKB-KW"/>
</dbReference>
<feature type="domain" description="UmuC" evidence="13">
    <location>
        <begin position="51"/>
        <end position="233"/>
    </location>
</feature>
<dbReference type="Gene3D" id="3.30.1490.100">
    <property type="entry name" value="DNA polymerase, Y-family, little finger domain"/>
    <property type="match status" value="1"/>
</dbReference>
<comment type="similarity">
    <text evidence="2">Belongs to the DNA polymerase type-Y family.</text>
</comment>
<dbReference type="SUPFAM" id="SSF100879">
    <property type="entry name" value="Lesion bypass DNA polymerase (Y-family), little finger domain"/>
    <property type="match status" value="1"/>
</dbReference>
<dbReference type="InterPro" id="IPR053848">
    <property type="entry name" value="IMS_HHH_1"/>
</dbReference>
<keyword evidence="15" id="KW-1185">Reference proteome</keyword>
<dbReference type="InterPro" id="IPR043502">
    <property type="entry name" value="DNA/RNA_pol_sf"/>
</dbReference>
<dbReference type="InterPro" id="IPR043128">
    <property type="entry name" value="Rev_trsase/Diguanyl_cyclase"/>
</dbReference>
<dbReference type="InterPro" id="IPR017961">
    <property type="entry name" value="DNA_pol_Y-fam_little_finger"/>
</dbReference>
<dbReference type="AlphaFoldDB" id="A0A367KRG2"/>
<dbReference type="Pfam" id="PF11799">
    <property type="entry name" value="IMS_C"/>
    <property type="match status" value="1"/>
</dbReference>
<dbReference type="InterPro" id="IPR025527">
    <property type="entry name" value="HUWE1/Rev1_UBM"/>
</dbReference>
<evidence type="ECO:0000256" key="6">
    <source>
        <dbReference type="ARBA" id="ARBA00022695"/>
    </source>
</evidence>
<evidence type="ECO:0000256" key="3">
    <source>
        <dbReference type="ARBA" id="ARBA00020399"/>
    </source>
</evidence>
<keyword evidence="4" id="KW-0237">DNA synthesis</keyword>
<evidence type="ECO:0000313" key="14">
    <source>
        <dbReference type="EMBL" id="RCI04793.1"/>
    </source>
</evidence>
<protein>
    <recommendedName>
        <fullName evidence="3">DNA repair protein REV1</fullName>
    </recommendedName>
</protein>
<dbReference type="GO" id="GO:0003684">
    <property type="term" value="F:damaged DNA binding"/>
    <property type="evidence" value="ECO:0007669"/>
    <property type="project" value="InterPro"/>
</dbReference>
<comment type="caution">
    <text evidence="14">The sequence shown here is derived from an EMBL/GenBank/DDBJ whole genome shotgun (WGS) entry which is preliminary data.</text>
</comment>
<gene>
    <name evidence="14" type="primary">REV1_2</name>
    <name evidence="14" type="ORF">CU098_012660</name>
</gene>
<dbReference type="Pfam" id="PF21999">
    <property type="entry name" value="IMS_HHH_1"/>
    <property type="match status" value="1"/>
</dbReference>
<keyword evidence="5 14" id="KW-0808">Transferase</keyword>